<keyword evidence="4" id="KW-1185">Reference proteome</keyword>
<keyword evidence="2" id="KW-1133">Transmembrane helix</keyword>
<feature type="region of interest" description="Disordered" evidence="1">
    <location>
        <begin position="49"/>
        <end position="72"/>
    </location>
</feature>
<organism evidence="3 4">
    <name type="scientific">Pseudokineococcus basanitobsidens</name>
    <dbReference type="NCBI Taxonomy" id="1926649"/>
    <lineage>
        <taxon>Bacteria</taxon>
        <taxon>Bacillati</taxon>
        <taxon>Actinomycetota</taxon>
        <taxon>Actinomycetes</taxon>
        <taxon>Kineosporiales</taxon>
        <taxon>Kineosporiaceae</taxon>
        <taxon>Pseudokineococcus</taxon>
    </lineage>
</organism>
<proteinExistence type="predicted"/>
<keyword evidence="2" id="KW-0812">Transmembrane</keyword>
<dbReference type="Proteomes" id="UP001387100">
    <property type="component" value="Unassembled WGS sequence"/>
</dbReference>
<protein>
    <submittedName>
        <fullName evidence="3">Uncharacterized protein</fullName>
    </submittedName>
</protein>
<evidence type="ECO:0000256" key="1">
    <source>
        <dbReference type="SAM" id="MobiDB-lite"/>
    </source>
</evidence>
<evidence type="ECO:0000313" key="4">
    <source>
        <dbReference type="Proteomes" id="UP001387100"/>
    </source>
</evidence>
<gene>
    <name evidence="3" type="ORF">WDZ17_04250</name>
</gene>
<accession>A0ABU8RHJ7</accession>
<reference evidence="3 4" key="1">
    <citation type="journal article" date="2017" name="Int. J. Syst. Evol. Microbiol.">
        <title>Pseudokineococcus basanitobsidens sp. nov., isolated from volcanic rock.</title>
        <authorList>
            <person name="Lee D.W."/>
            <person name="Park M.Y."/>
            <person name="Kim J.J."/>
            <person name="Kim B.S."/>
        </authorList>
    </citation>
    <scope>NUCLEOTIDE SEQUENCE [LARGE SCALE GENOMIC DNA]</scope>
    <source>
        <strain evidence="3 4">DSM 103726</strain>
    </source>
</reference>
<dbReference type="RefSeq" id="WP_339573882.1">
    <property type="nucleotide sequence ID" value="NZ_JBBIAA010000002.1"/>
</dbReference>
<feature type="transmembrane region" description="Helical" evidence="2">
    <location>
        <begin position="211"/>
        <end position="229"/>
    </location>
</feature>
<comment type="caution">
    <text evidence="3">The sequence shown here is derived from an EMBL/GenBank/DDBJ whole genome shotgun (WGS) entry which is preliminary data.</text>
</comment>
<evidence type="ECO:0000256" key="2">
    <source>
        <dbReference type="SAM" id="Phobius"/>
    </source>
</evidence>
<keyword evidence="2" id="KW-0472">Membrane</keyword>
<evidence type="ECO:0000313" key="3">
    <source>
        <dbReference type="EMBL" id="MEJ5944504.1"/>
    </source>
</evidence>
<name>A0ABU8RHJ7_9ACTN</name>
<dbReference type="EMBL" id="JBBIAA010000002">
    <property type="protein sequence ID" value="MEJ5944504.1"/>
    <property type="molecule type" value="Genomic_DNA"/>
</dbReference>
<sequence length="250" mass="24896">MGEGAAGERVVVVVPVVDVRRLAGVLALSGVEADVAPLPGRGCLVALPEAPDAADRGRGGRGSGEEGEQEDLAAGVSRALRSTVVLALRCDVGAAGSGSVRVERWERGERVHGADVERSPGLVLAGLPGDAERVVHGSARVADLDGATTSVGLGRLEAARLAAGRDRGGRGPDAAPPTPRTSWLVPAVLAGAGLLVLLLEAVQLLLGGGSALVAAVGFLAVVVGTSTALRRRAAAREGGGSVGTPEPPPR</sequence>
<feature type="region of interest" description="Disordered" evidence="1">
    <location>
        <begin position="162"/>
        <end position="181"/>
    </location>
</feature>